<dbReference type="InterPro" id="IPR027370">
    <property type="entry name" value="Znf-RING_euk"/>
</dbReference>
<feature type="domain" description="RING-type" evidence="11">
    <location>
        <begin position="399"/>
        <end position="615"/>
    </location>
</feature>
<keyword evidence="5 8" id="KW-0863">Zinc-finger</keyword>
<dbReference type="PROSITE" id="PS51873">
    <property type="entry name" value="TRIAD"/>
    <property type="match status" value="1"/>
</dbReference>
<feature type="domain" description="RING-type" evidence="10">
    <location>
        <begin position="403"/>
        <end position="445"/>
    </location>
</feature>
<evidence type="ECO:0000259" key="10">
    <source>
        <dbReference type="PROSITE" id="PS50089"/>
    </source>
</evidence>
<evidence type="ECO:0000313" key="12">
    <source>
        <dbReference type="EMBL" id="KAL2749416.1"/>
    </source>
</evidence>
<keyword evidence="4" id="KW-0677">Repeat</keyword>
<sequence length="625" mass="72868">MEESQKDCGSLVYQQKMTIVKNRNFCKNCRSKFDENNSIFFSRLAVKDEINETQVKKEEEEEKIEKEEEEEKVEEEEEEEKVEEEEEEEKVEEEKEKEKIAEHLEISKTFRKDKTEEETSVKAENDFDEFVNVKLIKEMEEITGKEINDGNIEDKSINNEEQREYLNDENYENELKMIEKEIESNKEEKKDEVLHGKNNVSKFLENVEQYINDNGVLNDKDDEEEYTINCPHCKEELPYHGEGVTICLETCRHILCRYCISNLLHKLINNEISELRCPYIEVTACNTLIDEAEYNIEMLVHPNLYKKYLMSLAEKLEDDIKSTVFCCKTFECEGWCVIEGDDVNYFLCPICKKNNSVHLNTNEDEKEISKDMEKYMDMQNERYNELMLLMENDSVPNFEPFECPICLVPYNPHEGLILKNCLHTFCKMCIANTVLFSDYADVKCPYKDENYSCDGTIQQCEVKALLKLDDYKKYLQRSIKQAESEAGNSAYHCKTPDCPGWCIYESDVESFICPVCEKRNCLLCKKIHKTNCIDDLLSTESPDSLKSDYLIQEMLQTKNALPCPTCKTVIIKADGCDAVICTICKTEICWLTRGPRWGPRGRGDTSGGCKCNRLVKCHPLCRNCH</sequence>
<evidence type="ECO:0000256" key="5">
    <source>
        <dbReference type="ARBA" id="ARBA00022771"/>
    </source>
</evidence>
<feature type="compositionally biased region" description="Acidic residues" evidence="9">
    <location>
        <begin position="67"/>
        <end position="91"/>
    </location>
</feature>
<feature type="domain" description="RING-type" evidence="10">
    <location>
        <begin position="230"/>
        <end position="278"/>
    </location>
</feature>
<evidence type="ECO:0000256" key="8">
    <source>
        <dbReference type="PROSITE-ProRule" id="PRU00175"/>
    </source>
</evidence>
<evidence type="ECO:0000256" key="6">
    <source>
        <dbReference type="ARBA" id="ARBA00022786"/>
    </source>
</evidence>
<dbReference type="InterPro" id="IPR013083">
    <property type="entry name" value="Znf_RING/FYVE/PHD"/>
</dbReference>
<organism evidence="12 13">
    <name type="scientific">Vespula maculifrons</name>
    <name type="common">Eastern yellow jacket</name>
    <name type="synonym">Wasp</name>
    <dbReference type="NCBI Taxonomy" id="7453"/>
    <lineage>
        <taxon>Eukaryota</taxon>
        <taxon>Metazoa</taxon>
        <taxon>Ecdysozoa</taxon>
        <taxon>Arthropoda</taxon>
        <taxon>Hexapoda</taxon>
        <taxon>Insecta</taxon>
        <taxon>Pterygota</taxon>
        <taxon>Neoptera</taxon>
        <taxon>Endopterygota</taxon>
        <taxon>Hymenoptera</taxon>
        <taxon>Apocrita</taxon>
        <taxon>Aculeata</taxon>
        <taxon>Vespoidea</taxon>
        <taxon>Vespidae</taxon>
        <taxon>Vespinae</taxon>
        <taxon>Vespula</taxon>
    </lineage>
</organism>
<dbReference type="InterPro" id="IPR001841">
    <property type="entry name" value="Znf_RING"/>
</dbReference>
<dbReference type="InterPro" id="IPR051628">
    <property type="entry name" value="LUBAC_E3_Ligases"/>
</dbReference>
<dbReference type="Gene3D" id="3.30.40.10">
    <property type="entry name" value="Zinc/RING finger domain, C3HC4 (zinc finger)"/>
    <property type="match status" value="2"/>
</dbReference>
<comment type="pathway">
    <text evidence="1">Protein modification; protein ubiquitination.</text>
</comment>
<dbReference type="FunFam" id="3.30.40.10:FF:000137">
    <property type="entry name" value="RanBP-type and C3HC4-type zinc finger-containing protein 1"/>
    <property type="match status" value="1"/>
</dbReference>
<evidence type="ECO:0000256" key="3">
    <source>
        <dbReference type="ARBA" id="ARBA00022723"/>
    </source>
</evidence>
<dbReference type="PANTHER" id="PTHR22770">
    <property type="entry name" value="UBIQUITIN CONJUGATING ENZYME 7 INTERACTING PROTEIN-RELATED"/>
    <property type="match status" value="1"/>
</dbReference>
<keyword evidence="13" id="KW-1185">Reference proteome</keyword>
<reference evidence="12 13" key="1">
    <citation type="journal article" date="2024" name="Ann. Entomol. Soc. Am.">
        <title>Genomic analyses of the southern and eastern yellowjacket wasps (Hymenoptera: Vespidae) reveal evolutionary signatures of social life.</title>
        <authorList>
            <person name="Catto M.A."/>
            <person name="Caine P.B."/>
            <person name="Orr S.E."/>
            <person name="Hunt B.G."/>
            <person name="Goodisman M.A.D."/>
        </authorList>
    </citation>
    <scope>NUCLEOTIDE SEQUENCE [LARGE SCALE GENOMIC DNA]</scope>
    <source>
        <strain evidence="12">232</strain>
        <tissue evidence="12">Head and thorax</tissue>
    </source>
</reference>
<proteinExistence type="predicted"/>
<evidence type="ECO:0000256" key="7">
    <source>
        <dbReference type="ARBA" id="ARBA00022833"/>
    </source>
</evidence>
<dbReference type="GO" id="GO:0016740">
    <property type="term" value="F:transferase activity"/>
    <property type="evidence" value="ECO:0007669"/>
    <property type="project" value="UniProtKB-KW"/>
</dbReference>
<dbReference type="SUPFAM" id="SSF57850">
    <property type="entry name" value="RING/U-box"/>
    <property type="match status" value="4"/>
</dbReference>
<evidence type="ECO:0000256" key="1">
    <source>
        <dbReference type="ARBA" id="ARBA00004906"/>
    </source>
</evidence>
<comment type="caution">
    <text evidence="12">The sequence shown here is derived from an EMBL/GenBank/DDBJ whole genome shotgun (WGS) entry which is preliminary data.</text>
</comment>
<dbReference type="EMBL" id="JAYRBN010000027">
    <property type="protein sequence ID" value="KAL2749416.1"/>
    <property type="molecule type" value="Genomic_DNA"/>
</dbReference>
<keyword evidence="7" id="KW-0862">Zinc</keyword>
<dbReference type="InterPro" id="IPR017907">
    <property type="entry name" value="Znf_RING_CS"/>
</dbReference>
<dbReference type="Gene3D" id="1.20.120.1750">
    <property type="match status" value="1"/>
</dbReference>
<evidence type="ECO:0000256" key="9">
    <source>
        <dbReference type="SAM" id="MobiDB-lite"/>
    </source>
</evidence>
<keyword evidence="2" id="KW-0808">Transferase</keyword>
<dbReference type="PROSITE" id="PS50089">
    <property type="entry name" value="ZF_RING_2"/>
    <property type="match status" value="2"/>
</dbReference>
<keyword evidence="6" id="KW-0833">Ubl conjugation pathway</keyword>
<evidence type="ECO:0000256" key="4">
    <source>
        <dbReference type="ARBA" id="ARBA00022737"/>
    </source>
</evidence>
<feature type="compositionally biased region" description="Basic and acidic residues" evidence="9">
    <location>
        <begin position="51"/>
        <end position="66"/>
    </location>
</feature>
<dbReference type="InterPro" id="IPR044066">
    <property type="entry name" value="TRIAD_supradom"/>
</dbReference>
<gene>
    <name evidence="12" type="ORF">V1477_002356</name>
</gene>
<dbReference type="AlphaFoldDB" id="A0ABD2CWL1"/>
<protein>
    <submittedName>
        <fullName evidence="12">E3 ubiquitin-protein ligase BRE1A-like isoform X2</fullName>
    </submittedName>
</protein>
<evidence type="ECO:0000256" key="2">
    <source>
        <dbReference type="ARBA" id="ARBA00022679"/>
    </source>
</evidence>
<dbReference type="GO" id="GO:0008270">
    <property type="term" value="F:zinc ion binding"/>
    <property type="evidence" value="ECO:0007669"/>
    <property type="project" value="UniProtKB-KW"/>
</dbReference>
<feature type="region of interest" description="Disordered" evidence="9">
    <location>
        <begin position="51"/>
        <end position="98"/>
    </location>
</feature>
<accession>A0ABD2CWL1</accession>
<dbReference type="Pfam" id="PF13445">
    <property type="entry name" value="zf-RING_UBOX"/>
    <property type="match status" value="1"/>
</dbReference>
<dbReference type="SMART" id="SM00184">
    <property type="entry name" value="RING"/>
    <property type="match status" value="2"/>
</dbReference>
<dbReference type="PANTHER" id="PTHR22770:SF13">
    <property type="entry name" value="RING-TYPE DOMAIN-CONTAINING PROTEIN"/>
    <property type="match status" value="1"/>
</dbReference>
<evidence type="ECO:0000259" key="11">
    <source>
        <dbReference type="PROSITE" id="PS51873"/>
    </source>
</evidence>
<dbReference type="PROSITE" id="PS00518">
    <property type="entry name" value="ZF_RING_1"/>
    <property type="match status" value="2"/>
</dbReference>
<dbReference type="Proteomes" id="UP001607303">
    <property type="component" value="Unassembled WGS sequence"/>
</dbReference>
<name>A0ABD2CWL1_VESMC</name>
<keyword evidence="3" id="KW-0479">Metal-binding</keyword>
<evidence type="ECO:0000313" key="13">
    <source>
        <dbReference type="Proteomes" id="UP001607303"/>
    </source>
</evidence>